<evidence type="ECO:0000256" key="12">
    <source>
        <dbReference type="ARBA" id="ARBA00061173"/>
    </source>
</evidence>
<evidence type="ECO:0000256" key="13">
    <source>
        <dbReference type="ARBA" id="ARBA00072252"/>
    </source>
</evidence>
<dbReference type="AlphaFoldDB" id="A0A0K8P6E3"/>
<dbReference type="RefSeq" id="WP_231638231.1">
    <property type="nucleotide sequence ID" value="NZ_BBYR01000069.1"/>
</dbReference>
<dbReference type="Proteomes" id="UP000037660">
    <property type="component" value="Unassembled WGS sequence"/>
</dbReference>
<evidence type="ECO:0000259" key="16">
    <source>
        <dbReference type="PROSITE" id="PS50893"/>
    </source>
</evidence>
<dbReference type="InterPro" id="IPR005074">
    <property type="entry name" value="Peptidase_C39"/>
</dbReference>
<dbReference type="CDD" id="cd18587">
    <property type="entry name" value="ABC_6TM_LapB_like"/>
    <property type="match status" value="1"/>
</dbReference>
<dbReference type="Pfam" id="PF00005">
    <property type="entry name" value="ABC_tran"/>
    <property type="match status" value="1"/>
</dbReference>
<dbReference type="GO" id="GO:0005524">
    <property type="term" value="F:ATP binding"/>
    <property type="evidence" value="ECO:0007669"/>
    <property type="project" value="UniProtKB-KW"/>
</dbReference>
<comment type="subcellular location">
    <subcellularLocation>
        <location evidence="1">Cell membrane</location>
        <topology evidence="1">Multi-pass membrane protein</topology>
    </subcellularLocation>
</comment>
<evidence type="ECO:0000256" key="11">
    <source>
        <dbReference type="ARBA" id="ARBA00055355"/>
    </source>
</evidence>
<dbReference type="InterPro" id="IPR027417">
    <property type="entry name" value="P-loop_NTPase"/>
</dbReference>
<evidence type="ECO:0000259" key="18">
    <source>
        <dbReference type="PROSITE" id="PS50990"/>
    </source>
</evidence>
<dbReference type="Gene3D" id="3.90.70.10">
    <property type="entry name" value="Cysteine proteinases"/>
    <property type="match status" value="1"/>
</dbReference>
<gene>
    <name evidence="19" type="ORF">ISF6_4467</name>
</gene>
<dbReference type="CDD" id="cd02421">
    <property type="entry name" value="Peptidase_C39_likeD"/>
    <property type="match status" value="1"/>
</dbReference>
<dbReference type="EMBL" id="BBYR01000069">
    <property type="protein sequence ID" value="GAP38273.1"/>
    <property type="molecule type" value="Genomic_DNA"/>
</dbReference>
<dbReference type="GO" id="GO:0031640">
    <property type="term" value="P:killing of cells of another organism"/>
    <property type="evidence" value="ECO:0007669"/>
    <property type="project" value="UniProtKB-KW"/>
</dbReference>
<dbReference type="InterPro" id="IPR011527">
    <property type="entry name" value="ABC1_TM_dom"/>
</dbReference>
<evidence type="ECO:0000256" key="7">
    <source>
        <dbReference type="ARBA" id="ARBA00022801"/>
    </source>
</evidence>
<sequence length="822" mass="87732">MSSATTDTAPAVPAAPSPAEGRPPEPARPAAAGGLKITQQPGPGGAAVAPRAAAAAPLRASVSVTAAPGEPARAAAPAGAGMAQAVQAAQAAAGAAAAAATAARVGANPTTRLREDLIHPDPLLDCLVEVCRLQGVAATRASLSAGLPLDAGGRLSLELVERAAARAGMSARLQRLKLDQIDPATLPVVLILANNQACVLLGTDSHGHARVLLPATGQGAVTMTADQLAARYIGVTLFVRPHFRFDERTPEVRKVKAQHWFWSAVISQRGVYRDVLWAALLINVFALVTPLFSMNVYDRVVPNNAVETLWALSIGVLLVIAADLFMRTLRSHFVDEASARIDVRISATLMEKVLGMRLENRPESIGSFASNLRGFEQVRDFIASGTVTAMIDLPFALLFIAVLGWISPWLMLPVLVAFGLILVMGYVMQHRLHELAETTYKASALRNATLIESLGAIETIKAQAAEGVVQSKWERANAFLARTNVKMRETSSRAMYATNTVTQLVWVVMILIGVYLISLRELTMGALIAASMLSSRALGPAGQIVGLLMQYQGARTALDSLNRVMDKEVERPEGKTFIQRPQLKGEIEFRHVKFAYPNRDDAALEGVSFKVAAGERVALIGRVGSGKSTIQRLMMGLYRPTDGAVLIDGVDLRQLDPADVRRNVASVSQDVTLFYGTLRDNITLGLPFADDAQVVAAAEVAGLIEYVNRHPKGFDMPVGERGEFLSGGQRQSVGIARAVLHNAPILLLDEPTSAMDFSTEAQITARMKAFSQGRTVVLVTHRTSMLAMVDRVIVIDGGKVVADGPRERIMEALASGRIARAA</sequence>
<dbReference type="PANTHER" id="PTHR43394:SF1">
    <property type="entry name" value="ATP-BINDING CASSETTE SUB-FAMILY B MEMBER 10, MITOCHONDRIAL"/>
    <property type="match status" value="1"/>
</dbReference>
<dbReference type="GO" id="GO:0016887">
    <property type="term" value="F:ATP hydrolysis activity"/>
    <property type="evidence" value="ECO:0007669"/>
    <property type="project" value="InterPro"/>
</dbReference>
<organism evidence="19 20">
    <name type="scientific">Piscinibacter sakaiensis</name>
    <name type="common">Ideonella sakaiensis</name>
    <dbReference type="NCBI Taxonomy" id="1547922"/>
    <lineage>
        <taxon>Bacteria</taxon>
        <taxon>Pseudomonadati</taxon>
        <taxon>Pseudomonadota</taxon>
        <taxon>Betaproteobacteria</taxon>
        <taxon>Burkholderiales</taxon>
        <taxon>Sphaerotilaceae</taxon>
        <taxon>Piscinibacter</taxon>
    </lineage>
</organism>
<dbReference type="PROSITE" id="PS50893">
    <property type="entry name" value="ABC_TRANSPORTER_2"/>
    <property type="match status" value="1"/>
</dbReference>
<dbReference type="InterPro" id="IPR036640">
    <property type="entry name" value="ABC1_TM_sf"/>
</dbReference>
<evidence type="ECO:0000259" key="17">
    <source>
        <dbReference type="PROSITE" id="PS50929"/>
    </source>
</evidence>
<protein>
    <recommendedName>
        <fullName evidence="13">Cyclolysin secretion/processing ATP-binding protein CyaB</fullName>
    </recommendedName>
</protein>
<feature type="transmembrane region" description="Helical" evidence="15">
    <location>
        <begin position="496"/>
        <end position="518"/>
    </location>
</feature>
<dbReference type="SUPFAM" id="SSF90123">
    <property type="entry name" value="ABC transporter transmembrane region"/>
    <property type="match status" value="1"/>
</dbReference>
<evidence type="ECO:0000256" key="1">
    <source>
        <dbReference type="ARBA" id="ARBA00004651"/>
    </source>
</evidence>
<dbReference type="GO" id="GO:0008233">
    <property type="term" value="F:peptidase activity"/>
    <property type="evidence" value="ECO:0007669"/>
    <property type="project" value="InterPro"/>
</dbReference>
<name>A0A0K8P6E3_PISS1</name>
<dbReference type="Gene3D" id="1.20.1560.10">
    <property type="entry name" value="ABC transporter type 1, transmembrane domain"/>
    <property type="match status" value="1"/>
</dbReference>
<evidence type="ECO:0000256" key="10">
    <source>
        <dbReference type="ARBA" id="ARBA00023136"/>
    </source>
</evidence>
<feature type="transmembrane region" description="Helical" evidence="15">
    <location>
        <begin position="309"/>
        <end position="326"/>
    </location>
</feature>
<evidence type="ECO:0000256" key="3">
    <source>
        <dbReference type="ARBA" id="ARBA00022475"/>
    </source>
</evidence>
<feature type="domain" description="ABC transporter" evidence="16">
    <location>
        <begin position="587"/>
        <end position="822"/>
    </location>
</feature>
<accession>A0A0K8P6E3</accession>
<dbReference type="CDD" id="cd03245">
    <property type="entry name" value="ABCC_bacteriocin_exporters"/>
    <property type="match status" value="1"/>
</dbReference>
<feature type="transmembrane region" description="Helical" evidence="15">
    <location>
        <begin position="409"/>
        <end position="428"/>
    </location>
</feature>
<evidence type="ECO:0000256" key="6">
    <source>
        <dbReference type="ARBA" id="ARBA00022741"/>
    </source>
</evidence>
<keyword evidence="20" id="KW-1185">Reference proteome</keyword>
<dbReference type="SMART" id="SM00382">
    <property type="entry name" value="AAA"/>
    <property type="match status" value="1"/>
</dbReference>
<dbReference type="PROSITE" id="PS50990">
    <property type="entry name" value="PEPTIDASE_C39"/>
    <property type="match status" value="1"/>
</dbReference>
<dbReference type="SUPFAM" id="SSF52540">
    <property type="entry name" value="P-loop containing nucleoside triphosphate hydrolases"/>
    <property type="match status" value="1"/>
</dbReference>
<evidence type="ECO:0000256" key="9">
    <source>
        <dbReference type="ARBA" id="ARBA00022989"/>
    </source>
</evidence>
<feature type="transmembrane region" description="Helical" evidence="15">
    <location>
        <begin position="275"/>
        <end position="297"/>
    </location>
</feature>
<dbReference type="PANTHER" id="PTHR43394">
    <property type="entry name" value="ATP-DEPENDENT PERMEASE MDL1, MITOCHONDRIAL"/>
    <property type="match status" value="1"/>
</dbReference>
<dbReference type="STRING" id="1547922.ISF6_4467"/>
<keyword evidence="5" id="KW-0354">Hemolysis</keyword>
<keyword evidence="7" id="KW-0378">Hydrolase</keyword>
<evidence type="ECO:0000256" key="5">
    <source>
        <dbReference type="ARBA" id="ARBA00022735"/>
    </source>
</evidence>
<keyword evidence="6" id="KW-0547">Nucleotide-binding</keyword>
<dbReference type="Pfam" id="PF00664">
    <property type="entry name" value="ABC_membrane"/>
    <property type="match status" value="1"/>
</dbReference>
<keyword evidence="10 15" id="KW-0472">Membrane</keyword>
<evidence type="ECO:0000313" key="20">
    <source>
        <dbReference type="Proteomes" id="UP000037660"/>
    </source>
</evidence>
<keyword evidence="5" id="KW-0204">Cytolysis</keyword>
<feature type="compositionally biased region" description="Low complexity" evidence="14">
    <location>
        <begin position="1"/>
        <end position="20"/>
    </location>
</feature>
<feature type="region of interest" description="Disordered" evidence="14">
    <location>
        <begin position="1"/>
        <end position="50"/>
    </location>
</feature>
<comment type="similarity">
    <text evidence="12">Belongs to the ABC transporter superfamily. Cyclolysin exporter (TC 3.A.1.109.2) family.</text>
</comment>
<dbReference type="InterPro" id="IPR003439">
    <property type="entry name" value="ABC_transporter-like_ATP-bd"/>
</dbReference>
<dbReference type="GO" id="GO:0015421">
    <property type="term" value="F:ABC-type oligopeptide transporter activity"/>
    <property type="evidence" value="ECO:0007669"/>
    <property type="project" value="TreeGrafter"/>
</dbReference>
<dbReference type="GO" id="GO:0006508">
    <property type="term" value="P:proteolysis"/>
    <property type="evidence" value="ECO:0007669"/>
    <property type="project" value="InterPro"/>
</dbReference>
<dbReference type="InterPro" id="IPR039421">
    <property type="entry name" value="Type_1_exporter"/>
</dbReference>
<evidence type="ECO:0000256" key="14">
    <source>
        <dbReference type="SAM" id="MobiDB-lite"/>
    </source>
</evidence>
<evidence type="ECO:0000256" key="15">
    <source>
        <dbReference type="SAM" id="Phobius"/>
    </source>
</evidence>
<dbReference type="InterPro" id="IPR003593">
    <property type="entry name" value="AAA+_ATPase"/>
</dbReference>
<dbReference type="NCBIfam" id="TIGR03375">
    <property type="entry name" value="type_I_sec_LssB"/>
    <property type="match status" value="1"/>
</dbReference>
<reference evidence="20" key="1">
    <citation type="submission" date="2015-07" db="EMBL/GenBank/DDBJ databases">
        <title>Discovery of a poly(ethylene terephthalate assimilation.</title>
        <authorList>
            <person name="Yoshida S."/>
            <person name="Hiraga K."/>
            <person name="Takehana T."/>
            <person name="Taniguchi I."/>
            <person name="Yamaji H."/>
            <person name="Maeda Y."/>
            <person name="Toyohara K."/>
            <person name="Miyamoto K."/>
            <person name="Kimura Y."/>
            <person name="Oda K."/>
        </authorList>
    </citation>
    <scope>NUCLEOTIDE SEQUENCE [LARGE SCALE GENOMIC DNA]</scope>
    <source>
        <strain evidence="20">NBRC 110686 / TISTR 2288 / 201-F6</strain>
    </source>
</reference>
<evidence type="ECO:0000256" key="8">
    <source>
        <dbReference type="ARBA" id="ARBA00022840"/>
    </source>
</evidence>
<dbReference type="FunFam" id="3.40.50.300:FF:000299">
    <property type="entry name" value="ABC transporter ATP-binding protein/permease"/>
    <property type="match status" value="1"/>
</dbReference>
<feature type="transmembrane region" description="Helical" evidence="15">
    <location>
        <begin position="381"/>
        <end position="403"/>
    </location>
</feature>
<dbReference type="PROSITE" id="PS50929">
    <property type="entry name" value="ABC_TM1F"/>
    <property type="match status" value="1"/>
</dbReference>
<feature type="domain" description="ABC transmembrane type-1" evidence="17">
    <location>
        <begin position="278"/>
        <end position="553"/>
    </location>
</feature>
<keyword evidence="4 15" id="KW-0812">Transmembrane</keyword>
<dbReference type="Gene3D" id="3.40.50.300">
    <property type="entry name" value="P-loop containing nucleotide triphosphate hydrolases"/>
    <property type="match status" value="1"/>
</dbReference>
<feature type="domain" description="Peptidase C39" evidence="18">
    <location>
        <begin position="114"/>
        <end position="239"/>
    </location>
</feature>
<evidence type="ECO:0000256" key="4">
    <source>
        <dbReference type="ARBA" id="ARBA00022692"/>
    </source>
</evidence>
<comment type="caution">
    <text evidence="19">The sequence shown here is derived from an EMBL/GenBank/DDBJ whole genome shotgun (WGS) entry which is preliminary data.</text>
</comment>
<keyword evidence="2" id="KW-0813">Transport</keyword>
<keyword evidence="8" id="KW-0067">ATP-binding</keyword>
<keyword evidence="3" id="KW-1003">Cell membrane</keyword>
<proteinExistence type="inferred from homology"/>
<reference evidence="19 20" key="2">
    <citation type="journal article" date="2016" name="Science">
        <title>A bacterium that degrades and assimilates poly(ethylene terephthalate).</title>
        <authorList>
            <person name="Yoshida S."/>
            <person name="Hiraga K."/>
            <person name="Takehana T."/>
            <person name="Taniguchi I."/>
            <person name="Yamaji H."/>
            <person name="Maeda Y."/>
            <person name="Toyohara K."/>
            <person name="Miyamoto K."/>
            <person name="Kimura Y."/>
            <person name="Oda K."/>
        </authorList>
    </citation>
    <scope>NUCLEOTIDE SEQUENCE [LARGE SCALE GENOMIC DNA]</scope>
    <source>
        <strain evidence="20">NBRC 110686 / TISTR 2288 / 201-F6</strain>
    </source>
</reference>
<dbReference type="GO" id="GO:0005886">
    <property type="term" value="C:plasma membrane"/>
    <property type="evidence" value="ECO:0007669"/>
    <property type="project" value="UniProtKB-SubCell"/>
</dbReference>
<dbReference type="InterPro" id="IPR017750">
    <property type="entry name" value="ATPase_T1SS"/>
</dbReference>
<comment type="function">
    <text evidence="11">Involved in the export of calmodulin-sensitive adenylate cyclase-hemolysin (cyclolysin).</text>
</comment>
<keyword evidence="9 15" id="KW-1133">Transmembrane helix</keyword>
<evidence type="ECO:0000256" key="2">
    <source>
        <dbReference type="ARBA" id="ARBA00022448"/>
    </source>
</evidence>
<evidence type="ECO:0000313" key="19">
    <source>
        <dbReference type="EMBL" id="GAP38273.1"/>
    </source>
</evidence>